<protein>
    <recommendedName>
        <fullName evidence="1">5'-Nucleotidase C-terminal domain-containing protein</fullName>
    </recommendedName>
</protein>
<comment type="caution">
    <text evidence="2">The sequence shown here is derived from an EMBL/GenBank/DDBJ whole genome shotgun (WGS) entry which is preliminary data.</text>
</comment>
<dbReference type="STRING" id="83449.BON30_30880"/>
<dbReference type="AlphaFoldDB" id="A0A1L9B3W6"/>
<dbReference type="Pfam" id="PF02872">
    <property type="entry name" value="5_nucleotid_C"/>
    <property type="match status" value="1"/>
</dbReference>
<dbReference type="Gene3D" id="3.90.780.10">
    <property type="entry name" value="5'-Nucleotidase, C-terminal domain"/>
    <property type="match status" value="1"/>
</dbReference>
<dbReference type="GO" id="GO:0016787">
    <property type="term" value="F:hydrolase activity"/>
    <property type="evidence" value="ECO:0007669"/>
    <property type="project" value="InterPro"/>
</dbReference>
<evidence type="ECO:0000313" key="2">
    <source>
        <dbReference type="EMBL" id="OJH36900.1"/>
    </source>
</evidence>
<dbReference type="InterPro" id="IPR008334">
    <property type="entry name" value="5'-Nucleotdase_C"/>
</dbReference>
<dbReference type="InterPro" id="IPR036907">
    <property type="entry name" value="5'-Nucleotdase_C_sf"/>
</dbReference>
<dbReference type="Proteomes" id="UP000182229">
    <property type="component" value="Unassembled WGS sequence"/>
</dbReference>
<dbReference type="RefSeq" id="WP_071902053.1">
    <property type="nucleotide sequence ID" value="NZ_MPIN01000009.1"/>
</dbReference>
<organism evidence="2 3">
    <name type="scientific">Cystobacter ferrugineus</name>
    <dbReference type="NCBI Taxonomy" id="83449"/>
    <lineage>
        <taxon>Bacteria</taxon>
        <taxon>Pseudomonadati</taxon>
        <taxon>Myxococcota</taxon>
        <taxon>Myxococcia</taxon>
        <taxon>Myxococcales</taxon>
        <taxon>Cystobacterineae</taxon>
        <taxon>Archangiaceae</taxon>
        <taxon>Cystobacter</taxon>
    </lineage>
</organism>
<dbReference type="PANTHER" id="PTHR11575">
    <property type="entry name" value="5'-NUCLEOTIDASE-RELATED"/>
    <property type="match status" value="1"/>
</dbReference>
<reference evidence="3" key="1">
    <citation type="submission" date="2016-11" db="EMBL/GenBank/DDBJ databases">
        <authorList>
            <person name="Shukria A."/>
            <person name="Stevens D.C."/>
        </authorList>
    </citation>
    <scope>NUCLEOTIDE SEQUENCE [LARGE SCALE GENOMIC DNA]</scope>
    <source>
        <strain evidence="3">Cbfe23</strain>
    </source>
</reference>
<keyword evidence="3" id="KW-1185">Reference proteome</keyword>
<dbReference type="GO" id="GO:0009166">
    <property type="term" value="P:nucleotide catabolic process"/>
    <property type="evidence" value="ECO:0007669"/>
    <property type="project" value="InterPro"/>
</dbReference>
<reference evidence="2 3" key="2">
    <citation type="submission" date="2016-12" db="EMBL/GenBank/DDBJ databases">
        <title>Draft Genome Sequence of Cystobacter ferrugineus Strain Cbfe23.</title>
        <authorList>
            <person name="Akbar S."/>
            <person name="Dowd S.E."/>
            <person name="Stevens D.C."/>
        </authorList>
    </citation>
    <scope>NUCLEOTIDE SEQUENCE [LARGE SCALE GENOMIC DNA]</scope>
    <source>
        <strain evidence="2 3">Cbfe23</strain>
    </source>
</reference>
<proteinExistence type="predicted"/>
<evidence type="ECO:0000313" key="3">
    <source>
        <dbReference type="Proteomes" id="UP000182229"/>
    </source>
</evidence>
<gene>
    <name evidence="2" type="ORF">BON30_30880</name>
</gene>
<dbReference type="PANTHER" id="PTHR11575:SF24">
    <property type="entry name" value="5'-NUCLEOTIDASE"/>
    <property type="match status" value="1"/>
</dbReference>
<dbReference type="InterPro" id="IPR006179">
    <property type="entry name" value="5_nucleotidase/apyrase"/>
</dbReference>
<dbReference type="OrthoDB" id="5497756at2"/>
<name>A0A1L9B3W6_9BACT</name>
<feature type="domain" description="5'-Nucleotidase C-terminal" evidence="1">
    <location>
        <begin position="53"/>
        <end position="214"/>
    </location>
</feature>
<dbReference type="SUPFAM" id="SSF55816">
    <property type="entry name" value="5'-nucleotidase (syn. UDP-sugar hydrolase), C-terminal domain"/>
    <property type="match status" value="1"/>
</dbReference>
<dbReference type="EMBL" id="MPIN01000009">
    <property type="protein sequence ID" value="OJH36900.1"/>
    <property type="molecule type" value="Genomic_DNA"/>
</dbReference>
<sequence length="279" mass="30108">MSRPLTVTLLALALAPGLSCLRYNDQCQPLVEDPETVLGNLGEAVYLDRIYTRHDNHALGQLAADALRHAEDGSRAPADLGILNGGALRAEGLCVTRTSIPPGPLKNGLMHEVMLFENSVVTVDLTEKQLVAMFEHSVEGLSPEGQPILAPSGAFLQVSEGTSLRVDCSRPVGQRVLELKVNDRVVSLPPRDNVPYYRVAMSSFLALGGDGYGAIFKDAASDVARNPATASTPSKGRTTDVTLTVARMRDQHADPKPPLYEEERIILEHCAKPSRPVVR</sequence>
<evidence type="ECO:0000259" key="1">
    <source>
        <dbReference type="Pfam" id="PF02872"/>
    </source>
</evidence>
<accession>A0A1L9B3W6</accession>